<dbReference type="Proteomes" id="UP001153050">
    <property type="component" value="Unassembled WGS sequence"/>
</dbReference>
<proteinExistence type="predicted"/>
<dbReference type="EMBL" id="CAKXZT010000090">
    <property type="protein sequence ID" value="CAH2397841.1"/>
    <property type="molecule type" value="Genomic_DNA"/>
</dbReference>
<comment type="caution">
    <text evidence="1">The sequence shown here is derived from an EMBL/GenBank/DDBJ whole genome shotgun (WGS) entry which is preliminary data.</text>
</comment>
<name>A0ABM9DMK7_9HYPH</name>
<accession>A0ABM9DMK7</accession>
<keyword evidence="2" id="KW-1185">Reference proteome</keyword>
<reference evidence="1 2" key="1">
    <citation type="submission" date="2022-03" db="EMBL/GenBank/DDBJ databases">
        <authorList>
            <person name="Brunel B."/>
        </authorList>
    </citation>
    <scope>NUCLEOTIDE SEQUENCE [LARGE SCALE GENOMIC DNA]</scope>
    <source>
        <strain evidence="1">STM5069sample</strain>
    </source>
</reference>
<organism evidence="1 2">
    <name type="scientific">Mesorhizobium escarrei</name>
    <dbReference type="NCBI Taxonomy" id="666018"/>
    <lineage>
        <taxon>Bacteria</taxon>
        <taxon>Pseudomonadati</taxon>
        <taxon>Pseudomonadota</taxon>
        <taxon>Alphaproteobacteria</taxon>
        <taxon>Hyphomicrobiales</taxon>
        <taxon>Phyllobacteriaceae</taxon>
        <taxon>Mesorhizobium</taxon>
    </lineage>
</organism>
<evidence type="ECO:0000313" key="1">
    <source>
        <dbReference type="EMBL" id="CAH2397841.1"/>
    </source>
</evidence>
<gene>
    <name evidence="1" type="ORF">MES5069_180118</name>
</gene>
<evidence type="ECO:0008006" key="3">
    <source>
        <dbReference type="Google" id="ProtNLM"/>
    </source>
</evidence>
<sequence length="92" mass="10513">MLRRHLRWFVLVRELGFAVVQMTEEGSWCSSLHSVSALALRDLSAARRGEKGSRVERRGILRISWNIDFRRGPARNECGGCNCWHMLCLAVA</sequence>
<protein>
    <recommendedName>
        <fullName evidence="3">Secreted protein</fullName>
    </recommendedName>
</protein>
<evidence type="ECO:0000313" key="2">
    <source>
        <dbReference type="Proteomes" id="UP001153050"/>
    </source>
</evidence>